<gene>
    <name evidence="4" type="ORF">TEHN7118_0088</name>
</gene>
<dbReference type="Gene3D" id="1.10.10.10">
    <property type="entry name" value="Winged helix-like DNA-binding domain superfamily/Winged helix DNA-binding domain"/>
    <property type="match status" value="1"/>
</dbReference>
<dbReference type="PROSITE" id="PS51000">
    <property type="entry name" value="HTH_DEOR_2"/>
    <property type="match status" value="1"/>
</dbReference>
<dbReference type="InterPro" id="IPR037171">
    <property type="entry name" value="NagB/RpiA_transferase-like"/>
</dbReference>
<dbReference type="SUPFAM" id="SSF46785">
    <property type="entry name" value="Winged helix' DNA-binding domain"/>
    <property type="match status" value="1"/>
</dbReference>
<evidence type="ECO:0000313" key="4">
    <source>
        <dbReference type="EMBL" id="GBD67282.1"/>
    </source>
</evidence>
<feature type="domain" description="HTH deoR-type" evidence="3">
    <location>
        <begin position="3"/>
        <end position="58"/>
    </location>
</feature>
<dbReference type="AlphaFoldDB" id="A0A2H6CQL5"/>
<dbReference type="GeneID" id="64053517"/>
<dbReference type="Pfam" id="PF00455">
    <property type="entry name" value="DeoRC"/>
    <property type="match status" value="1"/>
</dbReference>
<evidence type="ECO:0000313" key="5">
    <source>
        <dbReference type="Proteomes" id="UP000236214"/>
    </source>
</evidence>
<comment type="caution">
    <text evidence="4">The sequence shown here is derived from an EMBL/GenBank/DDBJ whole genome shotgun (WGS) entry which is preliminary data.</text>
</comment>
<dbReference type="Pfam" id="PF08220">
    <property type="entry name" value="HTH_DeoR"/>
    <property type="match status" value="1"/>
</dbReference>
<dbReference type="SUPFAM" id="SSF100950">
    <property type="entry name" value="NagB/RpiA/CoA transferase-like"/>
    <property type="match status" value="1"/>
</dbReference>
<dbReference type="EMBL" id="BDEC01000004">
    <property type="protein sequence ID" value="GBD67282.1"/>
    <property type="molecule type" value="Genomic_DNA"/>
</dbReference>
<dbReference type="InterPro" id="IPR036390">
    <property type="entry name" value="WH_DNA-bd_sf"/>
</dbReference>
<dbReference type="PRINTS" id="PR00037">
    <property type="entry name" value="HTHLACR"/>
</dbReference>
<keyword evidence="2" id="KW-0804">Transcription</keyword>
<sequence length="256" mass="28191">MFTEERHKKIIDIVNKEKSVSVKDLTNWLAFSPATIRSDLNFLNKQGLLIRTHGGATSLDEKTNNKSLNINFGIREKENPAEKAEIAKKAFQFVKENSCIILDASSTSLELGKLINETNMRLMILTNGLNVSNILKNNSTITTILIGGVVQGNSNAIQGTLGESLLQKLNVDAAFFSAHAFNMGEGLTDFNLYEVDLKKIMVKHAKTVYALLDHSKLENSSIATFGSLVDIDYFITDSKADSKVTDSYKKAGLTVL</sequence>
<keyword evidence="5" id="KW-1185">Reference proteome</keyword>
<dbReference type="InterPro" id="IPR036388">
    <property type="entry name" value="WH-like_DNA-bd_sf"/>
</dbReference>
<dbReference type="InterPro" id="IPR001034">
    <property type="entry name" value="DeoR_HTH"/>
</dbReference>
<protein>
    <recommendedName>
        <fullName evidence="3">HTH deoR-type domain-containing protein</fullName>
    </recommendedName>
</protein>
<dbReference type="InterPro" id="IPR014036">
    <property type="entry name" value="DeoR-like_C"/>
</dbReference>
<evidence type="ECO:0000256" key="1">
    <source>
        <dbReference type="ARBA" id="ARBA00023015"/>
    </source>
</evidence>
<evidence type="ECO:0000259" key="3">
    <source>
        <dbReference type="PROSITE" id="PS51000"/>
    </source>
</evidence>
<dbReference type="Proteomes" id="UP000236214">
    <property type="component" value="Unassembled WGS sequence"/>
</dbReference>
<dbReference type="SMART" id="SM01134">
    <property type="entry name" value="DeoRC"/>
    <property type="match status" value="1"/>
</dbReference>
<proteinExistence type="predicted"/>
<dbReference type="InterPro" id="IPR050313">
    <property type="entry name" value="Carb_Metab_HTH_regulators"/>
</dbReference>
<organism evidence="4 5">
    <name type="scientific">Tetragenococcus halophilus subsp. halophilus</name>
    <dbReference type="NCBI Taxonomy" id="1513897"/>
    <lineage>
        <taxon>Bacteria</taxon>
        <taxon>Bacillati</taxon>
        <taxon>Bacillota</taxon>
        <taxon>Bacilli</taxon>
        <taxon>Lactobacillales</taxon>
        <taxon>Enterococcaceae</taxon>
        <taxon>Tetragenococcus</taxon>
    </lineage>
</organism>
<dbReference type="RefSeq" id="WP_061841080.1">
    <property type="nucleotide sequence ID" value="NZ_BDEC01000004.1"/>
</dbReference>
<dbReference type="PANTHER" id="PTHR30363:SF44">
    <property type="entry name" value="AGA OPERON TRANSCRIPTIONAL REPRESSOR-RELATED"/>
    <property type="match status" value="1"/>
</dbReference>
<accession>A0A2H6CQL5</accession>
<dbReference type="Gene3D" id="3.40.50.1360">
    <property type="match status" value="1"/>
</dbReference>
<reference evidence="4 5" key="1">
    <citation type="submission" date="2016-05" db="EMBL/GenBank/DDBJ databases">
        <title>Whole genome sequencing of Tetragenococcus halophilus subsp. halophilus NISL 7118.</title>
        <authorList>
            <person name="Shiwa Y."/>
            <person name="Nishimura I."/>
            <person name="Yoshikawa H."/>
            <person name="Koyama Y."/>
            <person name="Oguma T."/>
        </authorList>
    </citation>
    <scope>NUCLEOTIDE SEQUENCE [LARGE SCALE GENOMIC DNA]</scope>
    <source>
        <strain evidence="4 5">NISL 7118</strain>
    </source>
</reference>
<dbReference type="GO" id="GO:0003700">
    <property type="term" value="F:DNA-binding transcription factor activity"/>
    <property type="evidence" value="ECO:0007669"/>
    <property type="project" value="InterPro"/>
</dbReference>
<keyword evidence="1" id="KW-0805">Transcription regulation</keyword>
<dbReference type="PANTHER" id="PTHR30363">
    <property type="entry name" value="HTH-TYPE TRANSCRIPTIONAL REGULATOR SRLR-RELATED"/>
    <property type="match status" value="1"/>
</dbReference>
<evidence type="ECO:0000256" key="2">
    <source>
        <dbReference type="ARBA" id="ARBA00023163"/>
    </source>
</evidence>
<name>A0A2H6CQL5_TETHA</name>
<dbReference type="SMART" id="SM00420">
    <property type="entry name" value="HTH_DEOR"/>
    <property type="match status" value="1"/>
</dbReference>